<name>A0A3N9XL27_9ACTN</name>
<dbReference type="InterPro" id="IPR036086">
    <property type="entry name" value="ParB/Sulfiredoxin_sf"/>
</dbReference>
<dbReference type="Gene3D" id="3.90.1530.30">
    <property type="match status" value="1"/>
</dbReference>
<dbReference type="Pfam" id="PF02195">
    <property type="entry name" value="ParB_N"/>
    <property type="match status" value="1"/>
</dbReference>
<dbReference type="PANTHER" id="PTHR33375:SF1">
    <property type="entry name" value="CHROMOSOME-PARTITIONING PROTEIN PARB-RELATED"/>
    <property type="match status" value="1"/>
</dbReference>
<dbReference type="Gene3D" id="1.10.10.2830">
    <property type="match status" value="1"/>
</dbReference>
<dbReference type="InterPro" id="IPR004437">
    <property type="entry name" value="ParB/RepB/Spo0J"/>
</dbReference>
<dbReference type="Proteomes" id="UP000278981">
    <property type="component" value="Unassembled WGS sequence"/>
</dbReference>
<dbReference type="AlphaFoldDB" id="A0A3N9XL27"/>
<evidence type="ECO:0000256" key="1">
    <source>
        <dbReference type="ARBA" id="ARBA00006295"/>
    </source>
</evidence>
<dbReference type="GO" id="GO:0007059">
    <property type="term" value="P:chromosome segregation"/>
    <property type="evidence" value="ECO:0007669"/>
    <property type="project" value="UniProtKB-KW"/>
</dbReference>
<keyword evidence="3" id="KW-0238">DNA-binding</keyword>
<dbReference type="OrthoDB" id="9813122at2"/>
<reference evidence="5 6" key="1">
    <citation type="submission" date="2018-04" db="EMBL/GenBank/DDBJ databases">
        <title>Micromonosporas from Atacama Desert.</title>
        <authorList>
            <person name="Carro L."/>
            <person name="Klenk H.-P."/>
            <person name="Goodfellow M."/>
        </authorList>
    </citation>
    <scope>NUCLEOTIDE SEQUENCE [LARGE SCALE GENOMIC DNA]</scope>
    <source>
        <strain evidence="5 6">LB19</strain>
    </source>
</reference>
<gene>
    <name evidence="5" type="ORF">DDE19_25325</name>
</gene>
<dbReference type="GO" id="GO:0003677">
    <property type="term" value="F:DNA binding"/>
    <property type="evidence" value="ECO:0007669"/>
    <property type="project" value="UniProtKB-KW"/>
</dbReference>
<feature type="domain" description="ParB-like N-terminal" evidence="4">
    <location>
        <begin position="27"/>
        <end position="118"/>
    </location>
</feature>
<organism evidence="5 6">
    <name type="scientific">Micromonospora ureilytica</name>
    <dbReference type="NCBI Taxonomy" id="709868"/>
    <lineage>
        <taxon>Bacteria</taxon>
        <taxon>Bacillati</taxon>
        <taxon>Actinomycetota</taxon>
        <taxon>Actinomycetes</taxon>
        <taxon>Micromonosporales</taxon>
        <taxon>Micromonosporaceae</taxon>
        <taxon>Micromonospora</taxon>
    </lineage>
</organism>
<dbReference type="SMART" id="SM00470">
    <property type="entry name" value="ParB"/>
    <property type="match status" value="1"/>
</dbReference>
<evidence type="ECO:0000259" key="4">
    <source>
        <dbReference type="SMART" id="SM00470"/>
    </source>
</evidence>
<dbReference type="Pfam" id="PF17762">
    <property type="entry name" value="HTH_ParB"/>
    <property type="match status" value="1"/>
</dbReference>
<evidence type="ECO:0000256" key="2">
    <source>
        <dbReference type="ARBA" id="ARBA00022829"/>
    </source>
</evidence>
<evidence type="ECO:0000313" key="5">
    <source>
        <dbReference type="EMBL" id="RQX13736.1"/>
    </source>
</evidence>
<dbReference type="InterPro" id="IPR041468">
    <property type="entry name" value="HTH_ParB/Spo0J"/>
</dbReference>
<accession>A0A3N9XL27</accession>
<dbReference type="SUPFAM" id="SSF109709">
    <property type="entry name" value="KorB DNA-binding domain-like"/>
    <property type="match status" value="1"/>
</dbReference>
<proteinExistence type="inferred from homology"/>
<evidence type="ECO:0000256" key="3">
    <source>
        <dbReference type="ARBA" id="ARBA00023125"/>
    </source>
</evidence>
<sequence>MCTKCVQRSLWRKTMAAVATAKKPVLRMIPVAKIEADPDQPRKQFTEDELAELAASMKKLGQLQPVAVRKTAKAGHYRLVVGERRWRAAQQGSIEDLAAMVWEMTDEAAFIAQVAENVNRQDMTPMEEAAAYARLADAGWETAAIGELFGKSVPYVGWRIDLLGLIDDAKQLVAKGQLQVGVAWYVCRLSADQQRRFLVKWARGEFSSARDAEAFAKACKAAEEQGGFFQLDEAEHSEEEQEKVVEKRKKVVSKIDRLAAAGEILAELAQLDEVELAKLLAGADGGVAAYRQRVDHLRTAAGKVSAKLRKAQAIAASVTVELDPAAVVRIPAEVADLADLAPLPPVAPLPADDDLPKVDPNCTWEGHADAVQEHGWCSVCQH</sequence>
<dbReference type="PANTHER" id="PTHR33375">
    <property type="entry name" value="CHROMOSOME-PARTITIONING PROTEIN PARB-RELATED"/>
    <property type="match status" value="1"/>
</dbReference>
<dbReference type="InterPro" id="IPR003115">
    <property type="entry name" value="ParB_N"/>
</dbReference>
<evidence type="ECO:0000313" key="6">
    <source>
        <dbReference type="Proteomes" id="UP000278981"/>
    </source>
</evidence>
<dbReference type="FunFam" id="3.90.1530.30:FF:000001">
    <property type="entry name" value="Chromosome partitioning protein ParB"/>
    <property type="match status" value="1"/>
</dbReference>
<comment type="similarity">
    <text evidence="1">Belongs to the ParB family.</text>
</comment>
<dbReference type="InterPro" id="IPR050336">
    <property type="entry name" value="Chromosome_partition/occlusion"/>
</dbReference>
<dbReference type="EMBL" id="QDGB01000319">
    <property type="protein sequence ID" value="RQX13736.1"/>
    <property type="molecule type" value="Genomic_DNA"/>
</dbReference>
<dbReference type="NCBIfam" id="TIGR00180">
    <property type="entry name" value="parB_part"/>
    <property type="match status" value="1"/>
</dbReference>
<dbReference type="SUPFAM" id="SSF110849">
    <property type="entry name" value="ParB/Sulfiredoxin"/>
    <property type="match status" value="1"/>
</dbReference>
<dbReference type="GO" id="GO:0005694">
    <property type="term" value="C:chromosome"/>
    <property type="evidence" value="ECO:0007669"/>
    <property type="project" value="TreeGrafter"/>
</dbReference>
<keyword evidence="2" id="KW-0159">Chromosome partition</keyword>
<comment type="caution">
    <text evidence="5">The sequence shown here is derived from an EMBL/GenBank/DDBJ whole genome shotgun (WGS) entry which is preliminary data.</text>
</comment>
<protein>
    <recommendedName>
        <fullName evidence="4">ParB-like N-terminal domain-containing protein</fullName>
    </recommendedName>
</protein>